<evidence type="ECO:0000313" key="2">
    <source>
        <dbReference type="EMBL" id="MDR7156468.1"/>
    </source>
</evidence>
<dbReference type="PANTHER" id="PTHR42760">
    <property type="entry name" value="SHORT-CHAIN DEHYDROGENASES/REDUCTASES FAMILY MEMBER"/>
    <property type="match status" value="1"/>
</dbReference>
<dbReference type="PRINTS" id="PR00081">
    <property type="entry name" value="GDHRDH"/>
</dbReference>
<dbReference type="Gene3D" id="3.40.50.720">
    <property type="entry name" value="NAD(P)-binding Rossmann-like Domain"/>
    <property type="match status" value="1"/>
</dbReference>
<name>A0ABU1X4E4_SPHXE</name>
<protein>
    <submittedName>
        <fullName evidence="2">NAD(P)-dependent dehydrogenase (Short-subunit alcohol dehydrogenase family)</fullName>
    </submittedName>
</protein>
<dbReference type="SUPFAM" id="SSF51735">
    <property type="entry name" value="NAD(P)-binding Rossmann-fold domains"/>
    <property type="match status" value="1"/>
</dbReference>
<accession>A0ABU1X4E4</accession>
<reference evidence="2 3" key="1">
    <citation type="submission" date="2023-07" db="EMBL/GenBank/DDBJ databases">
        <title>Sorghum-associated microbial communities from plants grown in Nebraska, USA.</title>
        <authorList>
            <person name="Schachtman D."/>
        </authorList>
    </citation>
    <scope>NUCLEOTIDE SEQUENCE [LARGE SCALE GENOMIC DNA]</scope>
    <source>
        <strain evidence="2 3">4256</strain>
    </source>
</reference>
<organism evidence="2 3">
    <name type="scientific">Sphingobium xenophagum</name>
    <dbReference type="NCBI Taxonomy" id="121428"/>
    <lineage>
        <taxon>Bacteria</taxon>
        <taxon>Pseudomonadati</taxon>
        <taxon>Pseudomonadota</taxon>
        <taxon>Alphaproteobacteria</taxon>
        <taxon>Sphingomonadales</taxon>
        <taxon>Sphingomonadaceae</taxon>
        <taxon>Sphingobium</taxon>
    </lineage>
</organism>
<proteinExistence type="inferred from homology"/>
<dbReference type="InterPro" id="IPR036291">
    <property type="entry name" value="NAD(P)-bd_dom_sf"/>
</dbReference>
<dbReference type="CDD" id="cd05233">
    <property type="entry name" value="SDR_c"/>
    <property type="match status" value="1"/>
</dbReference>
<dbReference type="Proteomes" id="UP001267638">
    <property type="component" value="Unassembled WGS sequence"/>
</dbReference>
<dbReference type="Pfam" id="PF13561">
    <property type="entry name" value="adh_short_C2"/>
    <property type="match status" value="2"/>
</dbReference>
<evidence type="ECO:0000256" key="1">
    <source>
        <dbReference type="ARBA" id="ARBA00006484"/>
    </source>
</evidence>
<comment type="caution">
    <text evidence="2">The sequence shown here is derived from an EMBL/GenBank/DDBJ whole genome shotgun (WGS) entry which is preliminary data.</text>
</comment>
<dbReference type="EMBL" id="JAVDWV010000016">
    <property type="protein sequence ID" value="MDR7156468.1"/>
    <property type="molecule type" value="Genomic_DNA"/>
</dbReference>
<gene>
    <name evidence="2" type="ORF">J2W40_003312</name>
</gene>
<dbReference type="RefSeq" id="WP_310226797.1">
    <property type="nucleotide sequence ID" value="NZ_JAVDWV010000016.1"/>
</dbReference>
<evidence type="ECO:0000313" key="3">
    <source>
        <dbReference type="Proteomes" id="UP001267638"/>
    </source>
</evidence>
<dbReference type="InterPro" id="IPR002347">
    <property type="entry name" value="SDR_fam"/>
</dbReference>
<sequence>MEQLAVVIGVGGLGTALARGLMRGRRLLLADVDGERAAAVSRDLGGPVEPVQCDVTSPTSVKALAESVAQRGKLDVLVHVAGLSPAAGDFDSIVRVNMVGPALVTDTLLPLANSGASAVMISSLAANLGRIPAAAIPVLRDYAAAHELPARLRSVLDPGSDDANSAYRLSKYGLLMLVRRSAKLWGRRNARIVSLSPGLIATPMGARETATNPAKRKLVKAWPLGREGKVQEIVDVVEFLVSDRASFISGTDILVDGGLAGSICDVPFGWPEPH</sequence>
<keyword evidence="3" id="KW-1185">Reference proteome</keyword>
<comment type="similarity">
    <text evidence="1">Belongs to the short-chain dehydrogenases/reductases (SDR) family.</text>
</comment>